<feature type="domain" description="PD-(D/E)XK endonuclease-like" evidence="1">
    <location>
        <begin position="117"/>
        <end position="180"/>
    </location>
</feature>
<reference evidence="2" key="1">
    <citation type="journal article" date="2014" name="Genome Biol. Evol.">
        <title>Pangenome evidence for extensive interdomain horizontal transfer affecting lineage core and shell genes in uncultured planktonic thaumarchaeota and euryarchaeota.</title>
        <authorList>
            <person name="Deschamps P."/>
            <person name="Zivanovic Y."/>
            <person name="Moreira D."/>
            <person name="Rodriguez-Valera F."/>
            <person name="Lopez-Garcia P."/>
        </authorList>
    </citation>
    <scope>NUCLEOTIDE SEQUENCE</scope>
</reference>
<dbReference type="SUPFAM" id="SSF52980">
    <property type="entry name" value="Restriction endonuclease-like"/>
    <property type="match status" value="1"/>
</dbReference>
<sequence>MTFTHVLHPEIPRIKQINVDGVRHYETPDGTFISITTLLKSYTPEGILEWRESVGDDIADYVMRNATARGNKVHKIIENCLSNEPETDLVGNHGVLAAGLFQLMVPALDKIDQIRGLEQAVYSKRLGVAGRTDCIAEYDGKLSTIDFKTASRKRDEINENYPVQATFYALAWEELTGEKIDQIAILTVTEDGTLDVYKDDPSLYVKKLEEMIEEYKSGQPDFSK</sequence>
<proteinExistence type="predicted"/>
<keyword evidence="2" id="KW-0540">Nuclease</keyword>
<dbReference type="AlphaFoldDB" id="A0A075GCP4"/>
<dbReference type="PANTHER" id="PTHR31340:SF3">
    <property type="entry name" value="MITOCHONDRIAL GENOME MAINTENANCE EXONUCLEASE 1"/>
    <property type="match status" value="1"/>
</dbReference>
<dbReference type="InterPro" id="IPR011604">
    <property type="entry name" value="PDDEXK-like_dom_sf"/>
</dbReference>
<dbReference type="GO" id="GO:0004527">
    <property type="term" value="F:exonuclease activity"/>
    <property type="evidence" value="ECO:0007669"/>
    <property type="project" value="UniProtKB-KW"/>
</dbReference>
<keyword evidence="2" id="KW-0269">Exonuclease</keyword>
<evidence type="ECO:0000313" key="2">
    <source>
        <dbReference type="EMBL" id="AIF01831.1"/>
    </source>
</evidence>
<dbReference type="Gene3D" id="3.90.320.10">
    <property type="match status" value="1"/>
</dbReference>
<dbReference type="PANTHER" id="PTHR31340">
    <property type="entry name" value="MITOCHONDRIAL GENOME MAINTENANCE EXONUCLEASE 1"/>
    <property type="match status" value="1"/>
</dbReference>
<keyword evidence="2" id="KW-0378">Hydrolase</keyword>
<organism evidence="2">
    <name type="scientific">uncultured marine thaumarchaeote KM3_150_B03</name>
    <dbReference type="NCBI Taxonomy" id="1456015"/>
    <lineage>
        <taxon>Archaea</taxon>
        <taxon>Nitrososphaerota</taxon>
        <taxon>environmental samples</taxon>
    </lineage>
</organism>
<dbReference type="Pfam" id="PF12705">
    <property type="entry name" value="PDDEXK_1"/>
    <property type="match status" value="1"/>
</dbReference>
<dbReference type="EMBL" id="KF900632">
    <property type="protein sequence ID" value="AIF01831.1"/>
    <property type="molecule type" value="Genomic_DNA"/>
</dbReference>
<dbReference type="InterPro" id="IPR038726">
    <property type="entry name" value="PDDEXK_AddAB-type"/>
</dbReference>
<dbReference type="InterPro" id="IPR011335">
    <property type="entry name" value="Restrct_endonuc-II-like"/>
</dbReference>
<protein>
    <submittedName>
        <fullName evidence="2">Putative exonuclease</fullName>
    </submittedName>
</protein>
<name>A0A075GCP4_9ARCH</name>
<accession>A0A075GCP4</accession>
<evidence type="ECO:0000259" key="1">
    <source>
        <dbReference type="Pfam" id="PF12705"/>
    </source>
</evidence>